<dbReference type="AlphaFoldDB" id="A0ABC8JV73"/>
<dbReference type="Pfam" id="PF03441">
    <property type="entry name" value="FAD_binding_7"/>
    <property type="match status" value="1"/>
</dbReference>
<dbReference type="Gene3D" id="1.25.40.80">
    <property type="match status" value="1"/>
</dbReference>
<keyword evidence="7" id="KW-1185">Reference proteome</keyword>
<evidence type="ECO:0000256" key="1">
    <source>
        <dbReference type="ARBA" id="ARBA00001974"/>
    </source>
</evidence>
<dbReference type="PANTHER" id="PTHR11455:SF22">
    <property type="entry name" value="CRYPTOCHROME DASH"/>
    <property type="match status" value="1"/>
</dbReference>
<comment type="cofactor">
    <cofactor evidence="1">
        <name>FAD</name>
        <dbReference type="ChEBI" id="CHEBI:57692"/>
    </cofactor>
</comment>
<accession>A0ABC8JV73</accession>
<evidence type="ECO:0000256" key="2">
    <source>
        <dbReference type="ARBA" id="ARBA00005862"/>
    </source>
</evidence>
<dbReference type="Gene3D" id="3.40.50.620">
    <property type="entry name" value="HUPs"/>
    <property type="match status" value="1"/>
</dbReference>
<comment type="caution">
    <text evidence="6">The sequence shown here is derived from an EMBL/GenBank/DDBJ whole genome shotgun (WGS) entry which is preliminary data.</text>
</comment>
<evidence type="ECO:0000256" key="4">
    <source>
        <dbReference type="ARBA" id="ARBA00022827"/>
    </source>
</evidence>
<reference evidence="6 7" key="1">
    <citation type="submission" date="2022-03" db="EMBL/GenBank/DDBJ databases">
        <authorList>
            <person name="Macdonald S."/>
            <person name="Ahmed S."/>
            <person name="Newling K."/>
        </authorList>
    </citation>
    <scope>NUCLEOTIDE SEQUENCE [LARGE SCALE GENOMIC DNA]</scope>
</reference>
<dbReference type="SUPFAM" id="SSF48173">
    <property type="entry name" value="Cryptochrome/photolyase FAD-binding domain"/>
    <property type="match status" value="1"/>
</dbReference>
<dbReference type="Gene3D" id="1.10.579.10">
    <property type="entry name" value="DNA Cyclobutane Dipyrimidine Photolyase, subunit A, domain 3"/>
    <property type="match status" value="1"/>
</dbReference>
<evidence type="ECO:0000259" key="5">
    <source>
        <dbReference type="Pfam" id="PF03441"/>
    </source>
</evidence>
<organism evidence="6 7">
    <name type="scientific">Eruca vesicaria subsp. sativa</name>
    <name type="common">Garden rocket</name>
    <name type="synonym">Eruca sativa</name>
    <dbReference type="NCBI Taxonomy" id="29727"/>
    <lineage>
        <taxon>Eukaryota</taxon>
        <taxon>Viridiplantae</taxon>
        <taxon>Streptophyta</taxon>
        <taxon>Embryophyta</taxon>
        <taxon>Tracheophyta</taxon>
        <taxon>Spermatophyta</taxon>
        <taxon>Magnoliopsida</taxon>
        <taxon>eudicotyledons</taxon>
        <taxon>Gunneridae</taxon>
        <taxon>Pentapetalae</taxon>
        <taxon>rosids</taxon>
        <taxon>malvids</taxon>
        <taxon>Brassicales</taxon>
        <taxon>Brassicaceae</taxon>
        <taxon>Brassiceae</taxon>
        <taxon>Eruca</taxon>
    </lineage>
</organism>
<evidence type="ECO:0000313" key="6">
    <source>
        <dbReference type="EMBL" id="CAH8342976.1"/>
    </source>
</evidence>
<feature type="domain" description="Cryptochrome/DNA photolyase FAD-binding" evidence="5">
    <location>
        <begin position="148"/>
        <end position="188"/>
    </location>
</feature>
<dbReference type="PRINTS" id="PR00147">
    <property type="entry name" value="DNAPHOTLYASE"/>
</dbReference>
<sequence length="188" mass="21711">MYHKDDLPFDVLYLPDIFTQFRKYVEAKCRIRSSTRIPISLGPTPYVDDWGDVPTLSQLGIEPQEVSRGMRFLGGSFLSIHRDKDRMLGPDYSTKFSPWIAVGCISPRFIHEEVVQEMCKVNGVEIKNCLSLGEMARPVTVHEWLHRYPIIHANMKELSTTDFMSNRGRQIVCLFLVRDMGLDWRMGA</sequence>
<proteinExistence type="inferred from homology"/>
<protein>
    <recommendedName>
        <fullName evidence="5">Cryptochrome/DNA photolyase FAD-binding domain-containing protein</fullName>
    </recommendedName>
</protein>
<dbReference type="InterPro" id="IPR014729">
    <property type="entry name" value="Rossmann-like_a/b/a_fold"/>
</dbReference>
<evidence type="ECO:0000256" key="3">
    <source>
        <dbReference type="ARBA" id="ARBA00022630"/>
    </source>
</evidence>
<dbReference type="EMBL" id="CAKOAT010149932">
    <property type="protein sequence ID" value="CAH8342976.1"/>
    <property type="molecule type" value="Genomic_DNA"/>
</dbReference>
<dbReference type="InterPro" id="IPR005101">
    <property type="entry name" value="Cryptochr/Photolyase_FAD-bd"/>
</dbReference>
<name>A0ABC8JV73_ERUVS</name>
<keyword evidence="3" id="KW-0285">Flavoprotein</keyword>
<dbReference type="PANTHER" id="PTHR11455">
    <property type="entry name" value="CRYPTOCHROME"/>
    <property type="match status" value="1"/>
</dbReference>
<keyword evidence="4" id="KW-0274">FAD</keyword>
<dbReference type="Proteomes" id="UP001642260">
    <property type="component" value="Unassembled WGS sequence"/>
</dbReference>
<dbReference type="InterPro" id="IPR036134">
    <property type="entry name" value="Crypto/Photolyase_FAD-like_sf"/>
</dbReference>
<gene>
    <name evidence="6" type="ORF">ERUC_LOCUS15990</name>
</gene>
<comment type="similarity">
    <text evidence="2">Belongs to the DNA photolyase class-1 family.</text>
</comment>
<evidence type="ECO:0000313" key="7">
    <source>
        <dbReference type="Proteomes" id="UP001642260"/>
    </source>
</evidence>
<dbReference type="InterPro" id="IPR002081">
    <property type="entry name" value="Cryptochrome/DNA_photolyase_1"/>
</dbReference>